<evidence type="ECO:0000313" key="2">
    <source>
        <dbReference type="Proteomes" id="UP000279275"/>
    </source>
</evidence>
<organism evidence="1 2">
    <name type="scientific">Nocardia stercoris</name>
    <dbReference type="NCBI Taxonomy" id="2483361"/>
    <lineage>
        <taxon>Bacteria</taxon>
        <taxon>Bacillati</taxon>
        <taxon>Actinomycetota</taxon>
        <taxon>Actinomycetes</taxon>
        <taxon>Mycobacteriales</taxon>
        <taxon>Nocardiaceae</taxon>
        <taxon>Nocardia</taxon>
    </lineage>
</organism>
<reference evidence="1 2" key="1">
    <citation type="submission" date="2018-10" db="EMBL/GenBank/DDBJ databases">
        <title>Isolation from cow dung.</title>
        <authorList>
            <person name="Ling L."/>
        </authorList>
    </citation>
    <scope>NUCLEOTIDE SEQUENCE [LARGE SCALE GENOMIC DNA]</scope>
    <source>
        <strain evidence="1 2">NEAU-LL90</strain>
    </source>
</reference>
<keyword evidence="2" id="KW-1185">Reference proteome</keyword>
<evidence type="ECO:0008006" key="3">
    <source>
        <dbReference type="Google" id="ProtNLM"/>
    </source>
</evidence>
<protein>
    <recommendedName>
        <fullName evidence="3">Diacylglycerol O-acyltransferase</fullName>
    </recommendedName>
</protein>
<dbReference type="AlphaFoldDB" id="A0A3M2LDU9"/>
<dbReference type="RefSeq" id="WP_122186181.1">
    <property type="nucleotide sequence ID" value="NZ_RFFH01000001.1"/>
</dbReference>
<proteinExistence type="predicted"/>
<evidence type="ECO:0000313" key="1">
    <source>
        <dbReference type="EMBL" id="RMI35206.1"/>
    </source>
</evidence>
<comment type="caution">
    <text evidence="1">The sequence shown here is derived from an EMBL/GenBank/DDBJ whole genome shotgun (WGS) entry which is preliminary data.</text>
</comment>
<accession>A0A3M2LDU9</accession>
<gene>
    <name evidence="1" type="ORF">EBN03_02615</name>
</gene>
<dbReference type="OrthoDB" id="4365416at2"/>
<dbReference type="EMBL" id="RFFH01000001">
    <property type="protein sequence ID" value="RMI35206.1"/>
    <property type="molecule type" value="Genomic_DNA"/>
</dbReference>
<dbReference type="Proteomes" id="UP000279275">
    <property type="component" value="Unassembled WGS sequence"/>
</dbReference>
<name>A0A3M2LDU9_9NOCA</name>
<sequence length="452" mass="49786">MNDPMNRLTADDDLFLKLHHLYPNLINTQIGWVFEKPFPKEFWQTFTDHLANGFGGRRVRKTRIPFARPWFDRTLVEFEVQEETEPVPADQYLDWMWRKGDIKVDPYTGMVGGVSIAPTEDGGQIVIFTASHIVADGGAGLVALHDAISRQNAGLRVSWKDSSGKLVGTTPDRGAWKGHLADARHQLKAAATGIRKAYQARNVAEPPRNPRPADVRLDIPGDWTPSVCIVDVPMADVKRIAGEHGGTPNGLVIALTTGLLGRSGRATEGQKVRVEVPHALRTGLDDPRANATTALPIQVTYRSGGKVDLKEIRSEMRRAGLAYKDSSTIPPIQHLQPIAMMIPQFLVPYMARAAKSPEALVSNIGPIMQTIDTIGGQKATKIVGRPRLGAGPADRFRDAEAGLNIICMNDSETMTMTINGCDPDRYPTRESLQKMIVDEFNEWGLTPTFWGC</sequence>